<dbReference type="EMBL" id="OCMY01000001">
    <property type="protein sequence ID" value="SOD37758.1"/>
    <property type="molecule type" value="Genomic_DNA"/>
</dbReference>
<dbReference type="Pfam" id="PF11692">
    <property type="entry name" value="DUF3289"/>
    <property type="match status" value="1"/>
</dbReference>
<evidence type="ECO:0000313" key="1">
    <source>
        <dbReference type="EMBL" id="SOD37758.1"/>
    </source>
</evidence>
<dbReference type="Proteomes" id="UP000219271">
    <property type="component" value="Unassembled WGS sequence"/>
</dbReference>
<dbReference type="NCBIfam" id="TIGR03034">
    <property type="entry name" value="YPO3983 family protein"/>
    <property type="match status" value="1"/>
</dbReference>
<organism evidence="1 2">
    <name type="scientific">Candidatus Pantoea floridensis</name>
    <dbReference type="NCBI Taxonomy" id="1938870"/>
    <lineage>
        <taxon>Bacteria</taxon>
        <taxon>Pseudomonadati</taxon>
        <taxon>Pseudomonadota</taxon>
        <taxon>Gammaproteobacteria</taxon>
        <taxon>Enterobacterales</taxon>
        <taxon>Erwiniaceae</taxon>
        <taxon>Pantoea</taxon>
    </lineage>
</organism>
<accession>A0A286BUF6</accession>
<sequence>MVMATFPLNIYSTRRAFSDCSADDMRYGDISEHRLKHEFDLINISNVVDPYTMTRLNPFHNPQSRFSGALGSQTGEKLTPEECANLLFAEMQTTSLPFAMVGPQRFLINKMLEHFRRSTGMPFCDMSLDMAYRDQIINDRSEDSTRQNVIDFFNKNMDYKNHGISKDKIHYLTKIIAGTVLPKFDSLADRINGLGITVHDVHATQIEVMNLEVSHEHWHARLKYKGQDHFGLDTNDILKIKFRQF</sequence>
<keyword evidence="2" id="KW-1185">Reference proteome</keyword>
<reference evidence="2" key="1">
    <citation type="submission" date="2017-09" db="EMBL/GenBank/DDBJ databases">
        <authorList>
            <person name="Varghese N."/>
            <person name="Submissions S."/>
        </authorList>
    </citation>
    <scope>NUCLEOTIDE SEQUENCE [LARGE SCALE GENOMIC DNA]</scope>
    <source>
        <strain evidence="2">JKS000234</strain>
    </source>
</reference>
<dbReference type="AlphaFoldDB" id="A0A286BUF6"/>
<evidence type="ECO:0000313" key="2">
    <source>
        <dbReference type="Proteomes" id="UP000219271"/>
    </source>
</evidence>
<proteinExistence type="predicted"/>
<protein>
    <submittedName>
        <fullName evidence="1">Uncharacterized protein</fullName>
    </submittedName>
</protein>
<name>A0A286BUF6_9GAMM</name>
<dbReference type="InterPro" id="IPR017483">
    <property type="entry name" value="CHP03034"/>
</dbReference>
<gene>
    <name evidence="1" type="ORF">SAMN06273570_2128</name>
</gene>